<dbReference type="Proteomes" id="UP000054485">
    <property type="component" value="Unassembled WGS sequence"/>
</dbReference>
<reference evidence="2 3" key="1">
    <citation type="submission" date="2014-04" db="EMBL/GenBank/DDBJ databases">
        <authorList>
            <consortium name="DOE Joint Genome Institute"/>
            <person name="Kuo A."/>
            <person name="Ruytinx J."/>
            <person name="Rineau F."/>
            <person name="Colpaert J."/>
            <person name="Kohler A."/>
            <person name="Nagy L.G."/>
            <person name="Floudas D."/>
            <person name="Copeland A."/>
            <person name="Barry K.W."/>
            <person name="Cichocki N."/>
            <person name="Veneault-Fourrey C."/>
            <person name="LaButti K."/>
            <person name="Lindquist E.A."/>
            <person name="Lipzen A."/>
            <person name="Lundell T."/>
            <person name="Morin E."/>
            <person name="Murat C."/>
            <person name="Sun H."/>
            <person name="Tunlid A."/>
            <person name="Henrissat B."/>
            <person name="Grigoriev I.V."/>
            <person name="Hibbett D.S."/>
            <person name="Martin F."/>
            <person name="Nordberg H.P."/>
            <person name="Cantor M.N."/>
            <person name="Hua S.X."/>
        </authorList>
    </citation>
    <scope>NUCLEOTIDE SEQUENCE [LARGE SCALE GENOMIC DNA]</scope>
    <source>
        <strain evidence="2 3">UH-Slu-Lm8-n1</strain>
    </source>
</reference>
<dbReference type="EMBL" id="KN835322">
    <property type="protein sequence ID" value="KIK39931.1"/>
    <property type="molecule type" value="Genomic_DNA"/>
</dbReference>
<organism evidence="2 3">
    <name type="scientific">Suillus luteus UH-Slu-Lm8-n1</name>
    <dbReference type="NCBI Taxonomy" id="930992"/>
    <lineage>
        <taxon>Eukaryota</taxon>
        <taxon>Fungi</taxon>
        <taxon>Dikarya</taxon>
        <taxon>Basidiomycota</taxon>
        <taxon>Agaricomycotina</taxon>
        <taxon>Agaricomycetes</taxon>
        <taxon>Agaricomycetidae</taxon>
        <taxon>Boletales</taxon>
        <taxon>Suillineae</taxon>
        <taxon>Suillaceae</taxon>
        <taxon>Suillus</taxon>
    </lineage>
</organism>
<keyword evidence="3" id="KW-1185">Reference proteome</keyword>
<evidence type="ECO:0000256" key="1">
    <source>
        <dbReference type="SAM" id="MobiDB-lite"/>
    </source>
</evidence>
<dbReference type="InParanoid" id="A0A0D0AE17"/>
<name>A0A0D0AE17_9AGAM</name>
<feature type="region of interest" description="Disordered" evidence="1">
    <location>
        <begin position="135"/>
        <end position="157"/>
    </location>
</feature>
<gene>
    <name evidence="2" type="ORF">CY34DRAFT_88286</name>
</gene>
<evidence type="ECO:0000313" key="2">
    <source>
        <dbReference type="EMBL" id="KIK39931.1"/>
    </source>
</evidence>
<protein>
    <submittedName>
        <fullName evidence="2">Unplaced genomic scaffold CY34scaffold_191, whole genome shotgun sequence</fullName>
    </submittedName>
</protein>
<reference evidence="3" key="2">
    <citation type="submission" date="2015-01" db="EMBL/GenBank/DDBJ databases">
        <title>Evolutionary Origins and Diversification of the Mycorrhizal Mutualists.</title>
        <authorList>
            <consortium name="DOE Joint Genome Institute"/>
            <consortium name="Mycorrhizal Genomics Consortium"/>
            <person name="Kohler A."/>
            <person name="Kuo A."/>
            <person name="Nagy L.G."/>
            <person name="Floudas D."/>
            <person name="Copeland A."/>
            <person name="Barry K.W."/>
            <person name="Cichocki N."/>
            <person name="Veneault-Fourrey C."/>
            <person name="LaButti K."/>
            <person name="Lindquist E.A."/>
            <person name="Lipzen A."/>
            <person name="Lundell T."/>
            <person name="Morin E."/>
            <person name="Murat C."/>
            <person name="Riley R."/>
            <person name="Ohm R."/>
            <person name="Sun H."/>
            <person name="Tunlid A."/>
            <person name="Henrissat B."/>
            <person name="Grigoriev I.V."/>
            <person name="Hibbett D.S."/>
            <person name="Martin F."/>
        </authorList>
    </citation>
    <scope>NUCLEOTIDE SEQUENCE [LARGE SCALE GENOMIC DNA]</scope>
    <source>
        <strain evidence="3">UH-Slu-Lm8-n1</strain>
    </source>
</reference>
<accession>A0A0D0AE17</accession>
<sequence>MDGILGCLTRLLLPVQSPKEHRVQKPSRDTKSDENDIQDIVDVLSDIQTVIVKGIANKFNNVHKEVRAGREELLHDAAEDLHALADAYATQYNSFIALEESYSKHRATMTHHWEGFIKSSEQLQDDLKKALQKHDRNISAKTFPKSLLPPNSRFSKR</sequence>
<proteinExistence type="predicted"/>
<dbReference type="OrthoDB" id="3270368at2759"/>
<dbReference type="AlphaFoldDB" id="A0A0D0AE17"/>
<dbReference type="HOGENOM" id="CLU_1797251_0_0_1"/>
<dbReference type="STRING" id="930992.A0A0D0AE17"/>
<evidence type="ECO:0000313" key="3">
    <source>
        <dbReference type="Proteomes" id="UP000054485"/>
    </source>
</evidence>